<dbReference type="EMBL" id="UYRR01035554">
    <property type="protein sequence ID" value="VDK64916.1"/>
    <property type="molecule type" value="Genomic_DNA"/>
</dbReference>
<feature type="coiled-coil region" evidence="1">
    <location>
        <begin position="69"/>
        <end position="96"/>
    </location>
</feature>
<reference evidence="4" key="1">
    <citation type="submission" date="2017-02" db="UniProtKB">
        <authorList>
            <consortium name="WormBaseParasite"/>
        </authorList>
    </citation>
    <scope>IDENTIFICATION</scope>
</reference>
<dbReference type="AlphaFoldDB" id="A0A0M3KDL7"/>
<dbReference type="WBParaSite" id="ASIM_0001907001-mRNA-1">
    <property type="protein sequence ID" value="ASIM_0001907001-mRNA-1"/>
    <property type="gene ID" value="ASIM_0001907001"/>
</dbReference>
<gene>
    <name evidence="2" type="ORF">ASIM_LOCUS18466</name>
</gene>
<proteinExistence type="predicted"/>
<evidence type="ECO:0000256" key="1">
    <source>
        <dbReference type="SAM" id="Coils"/>
    </source>
</evidence>
<name>A0A0M3KDL7_ANISI</name>
<evidence type="ECO:0000313" key="2">
    <source>
        <dbReference type="EMBL" id="VDK64916.1"/>
    </source>
</evidence>
<keyword evidence="3" id="KW-1185">Reference proteome</keyword>
<protein>
    <submittedName>
        <fullName evidence="4">ING domain-containing protein</fullName>
    </submittedName>
</protein>
<keyword evidence="1" id="KW-0175">Coiled coil</keyword>
<dbReference type="Proteomes" id="UP000267096">
    <property type="component" value="Unassembled WGS sequence"/>
</dbReference>
<evidence type="ECO:0000313" key="4">
    <source>
        <dbReference type="WBParaSite" id="ASIM_0001907001-mRNA-1"/>
    </source>
</evidence>
<reference evidence="2 3" key="2">
    <citation type="submission" date="2018-11" db="EMBL/GenBank/DDBJ databases">
        <authorList>
            <consortium name="Pathogen Informatics"/>
        </authorList>
    </citation>
    <scope>NUCLEOTIDE SEQUENCE [LARGE SCALE GENOMIC DNA]</scope>
</reference>
<evidence type="ECO:0000313" key="3">
    <source>
        <dbReference type="Proteomes" id="UP000267096"/>
    </source>
</evidence>
<sequence length="124" mass="14305">MSVLNDLHKRLDERQPTKEIEDCIHKCKAKIKYETDITLKKELNSFMEQVQEQCGGMEEVNVDKRDGLKKKLSDILDELESRKKTLQRQKAAGSDAVVYSVILSEDSTYSKMVALRLEKVSCWP</sequence>
<organism evidence="4">
    <name type="scientific">Anisakis simplex</name>
    <name type="common">Herring worm</name>
    <dbReference type="NCBI Taxonomy" id="6269"/>
    <lineage>
        <taxon>Eukaryota</taxon>
        <taxon>Metazoa</taxon>
        <taxon>Ecdysozoa</taxon>
        <taxon>Nematoda</taxon>
        <taxon>Chromadorea</taxon>
        <taxon>Rhabditida</taxon>
        <taxon>Spirurina</taxon>
        <taxon>Ascaridomorpha</taxon>
        <taxon>Ascaridoidea</taxon>
        <taxon>Anisakidae</taxon>
        <taxon>Anisakis</taxon>
        <taxon>Anisakis simplex complex</taxon>
    </lineage>
</organism>
<accession>A0A0M3KDL7</accession>